<name>A0A0D2IHG7_9EURO</name>
<accession>A0A0D2IHG7</accession>
<dbReference type="RefSeq" id="XP_013272370.1">
    <property type="nucleotide sequence ID" value="XM_013416916.1"/>
</dbReference>
<dbReference type="OrthoDB" id="5402392at2759"/>
<reference evidence="1 2" key="1">
    <citation type="submission" date="2015-01" db="EMBL/GenBank/DDBJ databases">
        <title>The Genome Sequence of Rhinocladiella mackenzie CBS 650.93.</title>
        <authorList>
            <consortium name="The Broad Institute Genomics Platform"/>
            <person name="Cuomo C."/>
            <person name="de Hoog S."/>
            <person name="Gorbushina A."/>
            <person name="Stielow B."/>
            <person name="Teixiera M."/>
            <person name="Abouelleil A."/>
            <person name="Chapman S.B."/>
            <person name="Priest M."/>
            <person name="Young S.K."/>
            <person name="Wortman J."/>
            <person name="Nusbaum C."/>
            <person name="Birren B."/>
        </authorList>
    </citation>
    <scope>NUCLEOTIDE SEQUENCE [LARGE SCALE GENOMIC DNA]</scope>
    <source>
        <strain evidence="1 2">CBS 650.93</strain>
    </source>
</reference>
<dbReference type="GeneID" id="25294177"/>
<dbReference type="AlphaFoldDB" id="A0A0D2IHG7"/>
<dbReference type="EMBL" id="KN847478">
    <property type="protein sequence ID" value="KIX05234.1"/>
    <property type="molecule type" value="Genomic_DNA"/>
</dbReference>
<proteinExistence type="predicted"/>
<evidence type="ECO:0000313" key="1">
    <source>
        <dbReference type="EMBL" id="KIX05234.1"/>
    </source>
</evidence>
<organism evidence="1 2">
    <name type="scientific">Rhinocladiella mackenziei CBS 650.93</name>
    <dbReference type="NCBI Taxonomy" id="1442369"/>
    <lineage>
        <taxon>Eukaryota</taxon>
        <taxon>Fungi</taxon>
        <taxon>Dikarya</taxon>
        <taxon>Ascomycota</taxon>
        <taxon>Pezizomycotina</taxon>
        <taxon>Eurotiomycetes</taxon>
        <taxon>Chaetothyriomycetidae</taxon>
        <taxon>Chaetothyriales</taxon>
        <taxon>Herpotrichiellaceae</taxon>
        <taxon>Rhinocladiella</taxon>
    </lineage>
</organism>
<protein>
    <submittedName>
        <fullName evidence="1">Rhinocladiella mackenziei CBS 650.93 unplaced genomic scaffold supercont1.4, whole genome shotgun sequence</fullName>
    </submittedName>
</protein>
<gene>
    <name evidence="1" type="ORF">Z518_06106</name>
</gene>
<evidence type="ECO:0000313" key="2">
    <source>
        <dbReference type="Proteomes" id="UP000053617"/>
    </source>
</evidence>
<keyword evidence="2" id="KW-1185">Reference proteome</keyword>
<sequence>MDRDGEERALVEKLSNAFEPYLKAPHELERIRDSIRSYMATLIEEISHEKSAEVTEREENGSGPLVDGLRGEYLKALRANLAARHQYDGIASQAESHLPNLSLQNSATSKQDLSGLLDQHVKLLRAQKQHATLVTLKDELEHIKRRRQAAVLDVRPTPEMASTQTNSDTDMTILADSIIRSVKALERAVVQAHRQENHEKTSLENTKLVASNMTNTTSQLRLHALSTTRRELAAWVEESLEMCQGENNEPDHVDMEDAEFNISDSEQKIDHQYNLYLEARQRLLSAVATLKAPLPETSSHGTLNEKEVNQLSTNTIFTSEGHDLLNKVEKDLLPASQQQRVLQGHLSFADEQLENEISDTINMLDRLRDESQLLQAFPILAQSRRFEHATSTFGKHYVSEVETHDQISKRIGPWLFAADAADIATTGTIATHVEHGKQAMDSVSRSLTVLQLLREVNMR</sequence>
<dbReference type="HOGENOM" id="CLU_571110_0_0_1"/>
<dbReference type="VEuPathDB" id="FungiDB:Z518_06106"/>
<dbReference type="Proteomes" id="UP000053617">
    <property type="component" value="Unassembled WGS sequence"/>
</dbReference>